<sequence>MQTNETPLNTKELEIALNRMKNGEDPKRPGNYRFALFVSLAAIIFVYLIALLNREKVCNLIRTSDSDYFISQ</sequence>
<keyword evidence="1" id="KW-0812">Transmembrane</keyword>
<keyword evidence="1" id="KW-0472">Membrane</keyword>
<reference evidence="2 3" key="1">
    <citation type="submission" date="2020-04" db="EMBL/GenBank/DDBJ databases">
        <authorList>
            <person name="Laetsch R D."/>
            <person name="Stevens L."/>
            <person name="Kumar S."/>
            <person name="Blaxter L. M."/>
        </authorList>
    </citation>
    <scope>NUCLEOTIDE SEQUENCE [LARGE SCALE GENOMIC DNA]</scope>
</reference>
<gene>
    <name evidence="2" type="ORF">CBOVIS_LOCUS9537</name>
</gene>
<keyword evidence="1" id="KW-1133">Transmembrane helix</keyword>
<organism evidence="2 3">
    <name type="scientific">Caenorhabditis bovis</name>
    <dbReference type="NCBI Taxonomy" id="2654633"/>
    <lineage>
        <taxon>Eukaryota</taxon>
        <taxon>Metazoa</taxon>
        <taxon>Ecdysozoa</taxon>
        <taxon>Nematoda</taxon>
        <taxon>Chromadorea</taxon>
        <taxon>Rhabditida</taxon>
        <taxon>Rhabditina</taxon>
        <taxon>Rhabditomorpha</taxon>
        <taxon>Rhabditoidea</taxon>
        <taxon>Rhabditidae</taxon>
        <taxon>Peloderinae</taxon>
        <taxon>Caenorhabditis</taxon>
    </lineage>
</organism>
<proteinExistence type="predicted"/>
<dbReference type="OrthoDB" id="5856282at2759"/>
<dbReference type="EMBL" id="CADEPM010000006">
    <property type="protein sequence ID" value="CAB3407637.1"/>
    <property type="molecule type" value="Genomic_DNA"/>
</dbReference>
<evidence type="ECO:0000313" key="3">
    <source>
        <dbReference type="Proteomes" id="UP000494206"/>
    </source>
</evidence>
<comment type="caution">
    <text evidence="2">The sequence shown here is derived from an EMBL/GenBank/DDBJ whole genome shotgun (WGS) entry which is preliminary data.</text>
</comment>
<evidence type="ECO:0000313" key="2">
    <source>
        <dbReference type="EMBL" id="CAB3407637.1"/>
    </source>
</evidence>
<name>A0A8S1EVH1_9PELO</name>
<dbReference type="Proteomes" id="UP000494206">
    <property type="component" value="Unassembled WGS sequence"/>
</dbReference>
<evidence type="ECO:0000256" key="1">
    <source>
        <dbReference type="SAM" id="Phobius"/>
    </source>
</evidence>
<protein>
    <submittedName>
        <fullName evidence="2">Uncharacterized protein</fullName>
    </submittedName>
</protein>
<accession>A0A8S1EVH1</accession>
<dbReference type="AlphaFoldDB" id="A0A8S1EVH1"/>
<feature type="transmembrane region" description="Helical" evidence="1">
    <location>
        <begin position="32"/>
        <end position="52"/>
    </location>
</feature>
<keyword evidence="3" id="KW-1185">Reference proteome</keyword>